<sequence>MFKYLVWLSFLSLLFWSCSHKEDQDLIPGTELTGDKMADVLVLAVLATPPCQYLTTANSSSPFVLGEGSISICSVQAVNGSLTVQVTGTYEVTANSGRQTLTSSSCTSSRFDYHIALKDGNTELFSSGVSSTKQLTLESGKNYILQSSGLVDASQYQCQGRPVASSITPYRINLRKL</sequence>
<protein>
    <recommendedName>
        <fullName evidence="4">Lipoprotein</fullName>
    </recommendedName>
</protein>
<dbReference type="EMBL" id="SORO01000001">
    <property type="protein sequence ID" value="TDY72143.1"/>
    <property type="molecule type" value="Genomic_DNA"/>
</dbReference>
<accession>A0A4R8MSE3</accession>
<keyword evidence="3" id="KW-1185">Reference proteome</keyword>
<dbReference type="STRING" id="1193051.LEP1GSC017_2825"/>
<proteinExistence type="predicted"/>
<name>A0A4R8MSE3_LEPME</name>
<keyword evidence="1" id="KW-0732">Signal</keyword>
<reference evidence="2 3" key="1">
    <citation type="submission" date="2019-03" db="EMBL/GenBank/DDBJ databases">
        <title>Genomic Encyclopedia of Archaeal and Bacterial Type Strains, Phase II (KMG-II): from individual species to whole genera.</title>
        <authorList>
            <person name="Goeker M."/>
        </authorList>
    </citation>
    <scope>NUCLEOTIDE SEQUENCE [LARGE SCALE GENOMIC DNA]</scope>
    <source>
        <strain evidence="2 3">DSM 21537</strain>
    </source>
</reference>
<feature type="signal peptide" evidence="1">
    <location>
        <begin position="1"/>
        <end position="21"/>
    </location>
</feature>
<feature type="chain" id="PRO_5020306199" description="Lipoprotein" evidence="1">
    <location>
        <begin position="22"/>
        <end position="177"/>
    </location>
</feature>
<dbReference type="AlphaFoldDB" id="A0A4R8MSE3"/>
<organism evidence="2 3">
    <name type="scientific">Leptospira meyeri</name>
    <dbReference type="NCBI Taxonomy" id="29508"/>
    <lineage>
        <taxon>Bacteria</taxon>
        <taxon>Pseudomonadati</taxon>
        <taxon>Spirochaetota</taxon>
        <taxon>Spirochaetia</taxon>
        <taxon>Leptospirales</taxon>
        <taxon>Leptospiraceae</taxon>
        <taxon>Leptospira</taxon>
    </lineage>
</organism>
<gene>
    <name evidence="2" type="ORF">CLV96_1128</name>
</gene>
<evidence type="ECO:0008006" key="4">
    <source>
        <dbReference type="Google" id="ProtNLM"/>
    </source>
</evidence>
<dbReference type="Proteomes" id="UP000294684">
    <property type="component" value="Unassembled WGS sequence"/>
</dbReference>
<evidence type="ECO:0000256" key="1">
    <source>
        <dbReference type="SAM" id="SignalP"/>
    </source>
</evidence>
<evidence type="ECO:0000313" key="2">
    <source>
        <dbReference type="EMBL" id="TDY72143.1"/>
    </source>
</evidence>
<evidence type="ECO:0000313" key="3">
    <source>
        <dbReference type="Proteomes" id="UP000294684"/>
    </source>
</evidence>
<dbReference type="OrthoDB" id="328192at2"/>
<comment type="caution">
    <text evidence="2">The sequence shown here is derived from an EMBL/GenBank/DDBJ whole genome shotgun (WGS) entry which is preliminary data.</text>
</comment>